<sequence>MPVPHYPDTAVATNVLPLPDADQPKPGDSYVQSFARGLSVIRAFGERHPQMTLSEVAAATGLTRAGARRILLTLEHLGYVDTDGRKFRLTPKILDLGYAYLSASPLWALAQPEMEALAEHTGESCSISVLEGTDIVYILRVATHKIMRVNLSVGSRLPAWATSMGRVLLGGLPQAECDAILAASDIQPLAALTVTDIPTLRQIIARDRVRGYSYTTQELEDSLRSIAAPIIDRSGTVIAAINISGMVNRNSESQMLDTFLPLLLKAAQNISGMLQHR</sequence>
<proteinExistence type="predicted"/>
<name>A0ACD3SR46_9BURK</name>
<gene>
    <name evidence="1" type="ORF">MW7_006865</name>
</gene>
<reference evidence="1" key="1">
    <citation type="submission" date="2019-05" db="EMBL/GenBank/DDBJ databases">
        <title>Revised genome assembly of Burkholderiaceae (previously Ralstonia) sp. PBA.</title>
        <authorList>
            <person name="Gan H.M."/>
        </authorList>
    </citation>
    <scope>NUCLEOTIDE SEQUENCE</scope>
    <source>
        <strain evidence="1">PBA</strain>
    </source>
</reference>
<dbReference type="EMBL" id="AKCV02000015">
    <property type="protein sequence ID" value="TMS58448.1"/>
    <property type="molecule type" value="Genomic_DNA"/>
</dbReference>
<protein>
    <submittedName>
        <fullName evidence="1">IclR family transcriptional regulator</fullName>
    </submittedName>
</protein>
<evidence type="ECO:0000313" key="2">
    <source>
        <dbReference type="Proteomes" id="UP000004277"/>
    </source>
</evidence>
<organism evidence="1 2">
    <name type="scientific">Imbroritus primus</name>
    <dbReference type="NCBI Taxonomy" id="3058603"/>
    <lineage>
        <taxon>Bacteria</taxon>
        <taxon>Pseudomonadati</taxon>
        <taxon>Pseudomonadota</taxon>
        <taxon>Betaproteobacteria</taxon>
        <taxon>Burkholderiales</taxon>
        <taxon>Burkholderiaceae</taxon>
        <taxon>Imbroritus</taxon>
    </lineage>
</organism>
<accession>A0ACD3SR46</accession>
<comment type="caution">
    <text evidence="1">The sequence shown here is derived from an EMBL/GenBank/DDBJ whole genome shotgun (WGS) entry which is preliminary data.</text>
</comment>
<keyword evidence="2" id="KW-1185">Reference proteome</keyword>
<dbReference type="Proteomes" id="UP000004277">
    <property type="component" value="Unassembled WGS sequence"/>
</dbReference>
<evidence type="ECO:0000313" key="1">
    <source>
        <dbReference type="EMBL" id="TMS58448.1"/>
    </source>
</evidence>